<dbReference type="PANTHER" id="PTHR42879">
    <property type="entry name" value="3-OXOACYL-(ACYL-CARRIER-PROTEIN) REDUCTASE"/>
    <property type="match status" value="1"/>
</dbReference>
<name>A0A1I2C0F1_9BURK</name>
<keyword evidence="4" id="KW-1185">Reference proteome</keyword>
<dbReference type="InterPro" id="IPR050259">
    <property type="entry name" value="SDR"/>
</dbReference>
<dbReference type="Proteomes" id="UP000199119">
    <property type="component" value="Unassembled WGS sequence"/>
</dbReference>
<comment type="similarity">
    <text evidence="1 2">Belongs to the short-chain dehydrogenases/reductases (SDR) family.</text>
</comment>
<dbReference type="PRINTS" id="PR00080">
    <property type="entry name" value="SDRFAMILY"/>
</dbReference>
<dbReference type="AlphaFoldDB" id="A0A1I2C0F1"/>
<dbReference type="FunFam" id="3.40.50.720:FF:000084">
    <property type="entry name" value="Short-chain dehydrogenase reductase"/>
    <property type="match status" value="1"/>
</dbReference>
<dbReference type="PROSITE" id="PS00061">
    <property type="entry name" value="ADH_SHORT"/>
    <property type="match status" value="1"/>
</dbReference>
<dbReference type="SUPFAM" id="SSF51735">
    <property type="entry name" value="NAD(P)-binding Rossmann-fold domains"/>
    <property type="match status" value="1"/>
</dbReference>
<evidence type="ECO:0000313" key="4">
    <source>
        <dbReference type="Proteomes" id="UP000199119"/>
    </source>
</evidence>
<dbReference type="RefSeq" id="WP_434803170.1">
    <property type="nucleotide sequence ID" value="NZ_FONX01000003.1"/>
</dbReference>
<dbReference type="Pfam" id="PF00106">
    <property type="entry name" value="adh_short"/>
    <property type="match status" value="1"/>
</dbReference>
<evidence type="ECO:0000256" key="1">
    <source>
        <dbReference type="ARBA" id="ARBA00006484"/>
    </source>
</evidence>
<accession>A0A1I2C0F1</accession>
<dbReference type="PRINTS" id="PR00081">
    <property type="entry name" value="GDHRDH"/>
</dbReference>
<dbReference type="PANTHER" id="PTHR42879:SF2">
    <property type="entry name" value="3-OXOACYL-[ACYL-CARRIER-PROTEIN] REDUCTASE FABG"/>
    <property type="match status" value="1"/>
</dbReference>
<reference evidence="4" key="1">
    <citation type="submission" date="2016-10" db="EMBL/GenBank/DDBJ databases">
        <authorList>
            <person name="Varghese N."/>
            <person name="Submissions S."/>
        </authorList>
    </citation>
    <scope>NUCLEOTIDE SEQUENCE [LARGE SCALE GENOMIC DNA]</scope>
    <source>
        <strain evidence="4">DSM 27981</strain>
    </source>
</reference>
<dbReference type="InterPro" id="IPR020904">
    <property type="entry name" value="Sc_DH/Rdtase_CS"/>
</dbReference>
<evidence type="ECO:0000256" key="2">
    <source>
        <dbReference type="RuleBase" id="RU000363"/>
    </source>
</evidence>
<dbReference type="STRING" id="1177982.SAMN04489711_103302"/>
<dbReference type="InterPro" id="IPR036291">
    <property type="entry name" value="NAD(P)-bd_dom_sf"/>
</dbReference>
<dbReference type="GO" id="GO:0032787">
    <property type="term" value="P:monocarboxylic acid metabolic process"/>
    <property type="evidence" value="ECO:0007669"/>
    <property type="project" value="UniProtKB-ARBA"/>
</dbReference>
<dbReference type="CDD" id="cd05233">
    <property type="entry name" value="SDR_c"/>
    <property type="match status" value="1"/>
</dbReference>
<gene>
    <name evidence="3" type="ORF">SAMN04489711_103302</name>
</gene>
<proteinExistence type="inferred from homology"/>
<protein>
    <submittedName>
        <fullName evidence="3">Short-chain dehydrogenase</fullName>
    </submittedName>
</protein>
<organism evidence="3 4">
    <name type="scientific">Paracidovorax wautersii</name>
    <dbReference type="NCBI Taxonomy" id="1177982"/>
    <lineage>
        <taxon>Bacteria</taxon>
        <taxon>Pseudomonadati</taxon>
        <taxon>Pseudomonadota</taxon>
        <taxon>Betaproteobacteria</taxon>
        <taxon>Burkholderiales</taxon>
        <taxon>Comamonadaceae</taxon>
        <taxon>Paracidovorax</taxon>
    </lineage>
</organism>
<dbReference type="InterPro" id="IPR002347">
    <property type="entry name" value="SDR_fam"/>
</dbReference>
<dbReference type="Gene3D" id="3.40.50.720">
    <property type="entry name" value="NAD(P)-binding Rossmann-like Domain"/>
    <property type="match status" value="1"/>
</dbReference>
<evidence type="ECO:0000313" key="3">
    <source>
        <dbReference type="EMBL" id="SFE61725.1"/>
    </source>
</evidence>
<sequence length="270" mass="27055">MAAGTHPMAANALHGRHAVITGAGRGIGAAIARRLAADGARLTLLGRNLDVLQALAAQLPASAQALPLACDITSEASVFQAFAAARAAAGPVAVLVNNAGQAESAPFHRMDAAHWQRMLDVNLTGTFTCTQAALADLLAVGAAGGAARIVNIASTAGLRGYAYVAAYAAAKHGVIGLTRSLALELAAKGVTVNAVCPGYTDTDIVRESVERVAAKTGRSAEAARAEFVRGNPQGRLVAPDEVADTVAWLCGAGAAAVTGQAISVSGGEVM</sequence>
<dbReference type="EMBL" id="FONX01000003">
    <property type="protein sequence ID" value="SFE61725.1"/>
    <property type="molecule type" value="Genomic_DNA"/>
</dbReference>